<evidence type="ECO:0000313" key="2">
    <source>
        <dbReference type="Proteomes" id="UP000523000"/>
    </source>
</evidence>
<sequence>MEAILFPTDINADHDYAVASHYLVEYELHPSAHNAHDPHALPAYELVG</sequence>
<name>A0A839QQU8_9MICC</name>
<evidence type="ECO:0000313" key="1">
    <source>
        <dbReference type="EMBL" id="MBB2995632.1"/>
    </source>
</evidence>
<keyword evidence="2" id="KW-1185">Reference proteome</keyword>
<dbReference type="Proteomes" id="UP000523000">
    <property type="component" value="Unassembled WGS sequence"/>
</dbReference>
<gene>
    <name evidence="1" type="ORF">E9229_001823</name>
</gene>
<reference evidence="1 2" key="1">
    <citation type="submission" date="2020-08" db="EMBL/GenBank/DDBJ databases">
        <title>Sequencing the genomes of 1000 actinobacteria strains.</title>
        <authorList>
            <person name="Klenk H.-P."/>
        </authorList>
    </citation>
    <scope>NUCLEOTIDE SEQUENCE [LARGE SCALE GENOMIC DNA]</scope>
    <source>
        <strain evidence="1 2">DSM 22826</strain>
    </source>
</reference>
<dbReference type="RefSeq" id="WP_183510855.1">
    <property type="nucleotide sequence ID" value="NZ_BAABGK010000029.1"/>
</dbReference>
<protein>
    <submittedName>
        <fullName evidence="1">Uncharacterized protein</fullName>
    </submittedName>
</protein>
<comment type="caution">
    <text evidence="1">The sequence shown here is derived from an EMBL/GenBank/DDBJ whole genome shotgun (WGS) entry which is preliminary data.</text>
</comment>
<accession>A0A839QQU8</accession>
<dbReference type="EMBL" id="JACHVS010000001">
    <property type="protein sequence ID" value="MBB2995632.1"/>
    <property type="molecule type" value="Genomic_DNA"/>
</dbReference>
<organism evidence="1 2">
    <name type="scientific">Paeniglutamicibacter cryotolerans</name>
    <dbReference type="NCBI Taxonomy" id="670079"/>
    <lineage>
        <taxon>Bacteria</taxon>
        <taxon>Bacillati</taxon>
        <taxon>Actinomycetota</taxon>
        <taxon>Actinomycetes</taxon>
        <taxon>Micrococcales</taxon>
        <taxon>Micrococcaceae</taxon>
        <taxon>Paeniglutamicibacter</taxon>
    </lineage>
</organism>
<dbReference type="AlphaFoldDB" id="A0A839QQU8"/>
<proteinExistence type="predicted"/>